<evidence type="ECO:0000256" key="3">
    <source>
        <dbReference type="ARBA" id="ARBA00049933"/>
    </source>
</evidence>
<dbReference type="Gene3D" id="3.40.50.620">
    <property type="entry name" value="HUPs"/>
    <property type="match status" value="1"/>
</dbReference>
<evidence type="ECO:0000256" key="2">
    <source>
        <dbReference type="ARBA" id="ARBA00042002"/>
    </source>
</evidence>
<comment type="cofactor">
    <cofactor evidence="3">
        <name>AMP</name>
        <dbReference type="ChEBI" id="CHEBI:456215"/>
    </cofactor>
</comment>
<evidence type="ECO:0000313" key="5">
    <source>
        <dbReference type="EMBL" id="TYO93899.1"/>
    </source>
</evidence>
<dbReference type="PANTHER" id="PTHR21294">
    <property type="entry name" value="ELECTRON TRANSFER FLAVOPROTEIN BETA-SUBUNIT"/>
    <property type="match status" value="1"/>
</dbReference>
<dbReference type="PIRSF" id="PIRSF000090">
    <property type="entry name" value="Beta-ETF"/>
    <property type="match status" value="1"/>
</dbReference>
<dbReference type="InterPro" id="IPR000049">
    <property type="entry name" value="ET-Flavoprotein_bsu_CS"/>
</dbReference>
<dbReference type="GO" id="GO:0009055">
    <property type="term" value="F:electron transfer activity"/>
    <property type="evidence" value="ECO:0007669"/>
    <property type="project" value="InterPro"/>
</dbReference>
<dbReference type="InterPro" id="IPR033948">
    <property type="entry name" value="ETF_beta_N"/>
</dbReference>
<accession>A0A5S4ZP27</accession>
<dbReference type="AlphaFoldDB" id="A0A5S4ZP27"/>
<dbReference type="InterPro" id="IPR012255">
    <property type="entry name" value="ETF_b"/>
</dbReference>
<dbReference type="SMART" id="SM00893">
    <property type="entry name" value="ETF"/>
    <property type="match status" value="1"/>
</dbReference>
<reference evidence="5 6" key="1">
    <citation type="submission" date="2019-07" db="EMBL/GenBank/DDBJ databases">
        <title>Genomic Encyclopedia of Type Strains, Phase I: the one thousand microbial genomes (KMG-I) project.</title>
        <authorList>
            <person name="Kyrpides N."/>
        </authorList>
    </citation>
    <scope>NUCLEOTIDE SEQUENCE [LARGE SCALE GENOMIC DNA]</scope>
    <source>
        <strain evidence="5 6">DSM 6562</strain>
    </source>
</reference>
<comment type="caution">
    <text evidence="5">The sequence shown here is derived from an EMBL/GenBank/DDBJ whole genome shotgun (WGS) entry which is preliminary data.</text>
</comment>
<protein>
    <recommendedName>
        <fullName evidence="2">Electron transfer flavoprotein small subunit</fullName>
    </recommendedName>
</protein>
<feature type="domain" description="Electron transfer flavoprotein alpha/beta-subunit N-terminal" evidence="4">
    <location>
        <begin position="23"/>
        <end position="214"/>
    </location>
</feature>
<evidence type="ECO:0000256" key="1">
    <source>
        <dbReference type="ARBA" id="ARBA00007557"/>
    </source>
</evidence>
<dbReference type="RefSeq" id="WP_243131736.1">
    <property type="nucleotide sequence ID" value="NZ_VNHM01000017.1"/>
</dbReference>
<comment type="similarity">
    <text evidence="1">Belongs to the ETF beta-subunit/FixA family.</text>
</comment>
<name>A0A5S4ZP27_9FIRM</name>
<gene>
    <name evidence="5" type="ORF">LX24_02583</name>
</gene>
<dbReference type="SUPFAM" id="SSF52402">
    <property type="entry name" value="Adenine nucleotide alpha hydrolases-like"/>
    <property type="match status" value="1"/>
</dbReference>
<evidence type="ECO:0000313" key="6">
    <source>
        <dbReference type="Proteomes" id="UP000323166"/>
    </source>
</evidence>
<dbReference type="InterPro" id="IPR014730">
    <property type="entry name" value="ETF_a/b_N"/>
</dbReference>
<proteinExistence type="inferred from homology"/>
<dbReference type="Pfam" id="PF01012">
    <property type="entry name" value="ETF"/>
    <property type="match status" value="1"/>
</dbReference>
<dbReference type="Proteomes" id="UP000323166">
    <property type="component" value="Unassembled WGS sequence"/>
</dbReference>
<dbReference type="PANTHER" id="PTHR21294:SF17">
    <property type="entry name" value="PROTEIN FIXA"/>
    <property type="match status" value="1"/>
</dbReference>
<organism evidence="5 6">
    <name type="scientific">Desulfallas thermosapovorans DSM 6562</name>
    <dbReference type="NCBI Taxonomy" id="1121431"/>
    <lineage>
        <taxon>Bacteria</taxon>
        <taxon>Bacillati</taxon>
        <taxon>Bacillota</taxon>
        <taxon>Clostridia</taxon>
        <taxon>Eubacteriales</taxon>
        <taxon>Desulfallaceae</taxon>
        <taxon>Desulfallas</taxon>
    </lineage>
</organism>
<evidence type="ECO:0000259" key="4">
    <source>
        <dbReference type="SMART" id="SM00893"/>
    </source>
</evidence>
<dbReference type="CDD" id="cd01714">
    <property type="entry name" value="ETF_beta"/>
    <property type="match status" value="1"/>
</dbReference>
<dbReference type="EMBL" id="VNHM01000017">
    <property type="protein sequence ID" value="TYO93899.1"/>
    <property type="molecule type" value="Genomic_DNA"/>
</dbReference>
<dbReference type="PROSITE" id="PS01065">
    <property type="entry name" value="ETF_BETA"/>
    <property type="match status" value="1"/>
</dbReference>
<sequence>MMKIIVLIKQVPGTANTRMDPKTGVMIRDAGETILNPLDEHALAEAVVIKKRNPGAEVIALTMGPPSAQKVLREACARGADKGILLSHKAFGGSDTVATSRVLAAAIGKIGAFDIVLAGEKATDGETGQTGPMTAALLDIPVVTFVHRLEVNDNHINARRILEEGVEEVRVKLPALVTVVKDINNPPLPTLRGYITAKKLSFPVWGPAELGVEENTLGLKGSPTRVVKVFTPKLSRQTTFYTADTEEKMSEAAQTILTALQSRGLMGEGDSYGS</sequence>
<dbReference type="InterPro" id="IPR014729">
    <property type="entry name" value="Rossmann-like_a/b/a_fold"/>
</dbReference>
<keyword evidence="6" id="KW-1185">Reference proteome</keyword>